<keyword evidence="1" id="KW-1133">Transmembrane helix</keyword>
<keyword evidence="1" id="KW-0812">Transmembrane</keyword>
<dbReference type="Proteomes" id="UP000515237">
    <property type="component" value="Chromosome"/>
</dbReference>
<dbReference type="AlphaFoldDB" id="A0A7G7G620"/>
<keyword evidence="1" id="KW-0472">Membrane</keyword>
<evidence type="ECO:0000313" key="2">
    <source>
        <dbReference type="EMBL" id="QNF32604.1"/>
    </source>
</evidence>
<protein>
    <recommendedName>
        <fullName evidence="4">Glycosyltransferase family 39 protein</fullName>
    </recommendedName>
</protein>
<proteinExistence type="predicted"/>
<name>A0A7G7G620_9BACT</name>
<reference evidence="2 3" key="1">
    <citation type="journal article" date="2018" name="Int. J. Syst. Evol. Microbiol.">
        <title>Adhaeribacter swui sp. nov., isolated from wet mud.</title>
        <authorList>
            <person name="Kim D.U."/>
            <person name="Kim K.W."/>
            <person name="Kang M.S."/>
            <person name="Kim J.Y."/>
            <person name="Jang J.H."/>
            <person name="Kim M.K."/>
        </authorList>
    </citation>
    <scope>NUCLEOTIDE SEQUENCE [LARGE SCALE GENOMIC DNA]</scope>
    <source>
        <strain evidence="2 3">KCTC 52873</strain>
    </source>
</reference>
<feature type="transmembrane region" description="Helical" evidence="1">
    <location>
        <begin position="69"/>
        <end position="97"/>
    </location>
</feature>
<sequence length="469" mass="53986">MVRYFRSLLLSRLLSLVLLFLAIRIPLVFWGVPLTLPELKEMVLGERMAGGYLLYRDIFDNEAPLAASIYWLIDLLFGRSLLVYRVLPIFLIFIQAIRLNSVFNRHNVHPDRTYLPALLYLVASSIFFELDTLTPLLLGMTFVIFSLNYLISFSKEGENNRQLFKAGFILGLGALCYLPLVLFLIIALFAIILFASSSFRSSLLLFCGFIFPYSVVLTYYLYTGSITNFLDFHLLPDWNFQVDFLLAPKDTLKILAIPLAFLALTVLHAITHAPGLNYQAKILQLMLVWLLVAVVIAIIGKKISTQALLLFLPTLAYFGTAFFLQIRKAVVRETFFLVFFSGVILLRFLTFLGWIPPLEIKLNDLLVNPDPKYAIIQDKNLLVLNRDLNYYQYNRLTSPYLNWDIAKADFNKLDTYQAVFKIYQNIATHYPDYIVADPKLMQELRYKIPNAFGAYQPLANNPQVFQRIR</sequence>
<feature type="transmembrane region" description="Helical" evidence="1">
    <location>
        <begin position="306"/>
        <end position="324"/>
    </location>
</feature>
<gene>
    <name evidence="2" type="ORF">HUW51_07640</name>
</gene>
<evidence type="ECO:0000256" key="1">
    <source>
        <dbReference type="SAM" id="Phobius"/>
    </source>
</evidence>
<evidence type="ECO:0008006" key="4">
    <source>
        <dbReference type="Google" id="ProtNLM"/>
    </source>
</evidence>
<feature type="transmembrane region" description="Helical" evidence="1">
    <location>
        <begin position="252"/>
        <end position="270"/>
    </location>
</feature>
<accession>A0A7G7G620</accession>
<feature type="transmembrane region" description="Helical" evidence="1">
    <location>
        <begin position="282"/>
        <end position="300"/>
    </location>
</feature>
<feature type="transmembrane region" description="Helical" evidence="1">
    <location>
        <begin position="118"/>
        <end position="147"/>
    </location>
</feature>
<dbReference type="EMBL" id="CP055156">
    <property type="protein sequence ID" value="QNF32604.1"/>
    <property type="molecule type" value="Genomic_DNA"/>
</dbReference>
<feature type="transmembrane region" description="Helical" evidence="1">
    <location>
        <begin position="167"/>
        <end position="195"/>
    </location>
</feature>
<keyword evidence="3" id="KW-1185">Reference proteome</keyword>
<dbReference type="RefSeq" id="WP_185273382.1">
    <property type="nucleotide sequence ID" value="NZ_CP055156.1"/>
</dbReference>
<dbReference type="KEGG" id="aswu:HUW51_07640"/>
<evidence type="ECO:0000313" key="3">
    <source>
        <dbReference type="Proteomes" id="UP000515237"/>
    </source>
</evidence>
<feature type="transmembrane region" description="Helical" evidence="1">
    <location>
        <begin position="336"/>
        <end position="355"/>
    </location>
</feature>
<feature type="transmembrane region" description="Helical" evidence="1">
    <location>
        <begin position="202"/>
        <end position="222"/>
    </location>
</feature>
<organism evidence="2 3">
    <name type="scientific">Adhaeribacter swui</name>
    <dbReference type="NCBI Taxonomy" id="2086471"/>
    <lineage>
        <taxon>Bacteria</taxon>
        <taxon>Pseudomonadati</taxon>
        <taxon>Bacteroidota</taxon>
        <taxon>Cytophagia</taxon>
        <taxon>Cytophagales</taxon>
        <taxon>Hymenobacteraceae</taxon>
        <taxon>Adhaeribacter</taxon>
    </lineage>
</organism>